<dbReference type="Proteomes" id="UP000835052">
    <property type="component" value="Unassembled WGS sequence"/>
</dbReference>
<dbReference type="PANTHER" id="PTHR13370">
    <property type="entry name" value="RNA METHYLASE-RELATED"/>
    <property type="match status" value="1"/>
</dbReference>
<keyword evidence="5" id="KW-1185">Reference proteome</keyword>
<dbReference type="InterPro" id="IPR029063">
    <property type="entry name" value="SAM-dependent_MTases_sf"/>
</dbReference>
<dbReference type="InterPro" id="IPR059073">
    <property type="entry name" value="TRMT11_N"/>
</dbReference>
<keyword evidence="1" id="KW-0489">Methyltransferase</keyword>
<reference evidence="4" key="1">
    <citation type="submission" date="2020-10" db="EMBL/GenBank/DDBJ databases">
        <authorList>
            <person name="Kikuchi T."/>
        </authorList>
    </citation>
    <scope>NUCLEOTIDE SEQUENCE</scope>
    <source>
        <strain evidence="4">NKZ352</strain>
    </source>
</reference>
<evidence type="ECO:0000256" key="2">
    <source>
        <dbReference type="ARBA" id="ARBA00022679"/>
    </source>
</evidence>
<comment type="caution">
    <text evidence="4">The sequence shown here is derived from an EMBL/GenBank/DDBJ whole genome shotgun (WGS) entry which is preliminary data.</text>
</comment>
<dbReference type="Pfam" id="PF25904">
    <property type="entry name" value="Tmrp11_N"/>
    <property type="match status" value="1"/>
</dbReference>
<evidence type="ECO:0000313" key="4">
    <source>
        <dbReference type="EMBL" id="CAD6198328.1"/>
    </source>
</evidence>
<evidence type="ECO:0000313" key="5">
    <source>
        <dbReference type="Proteomes" id="UP000835052"/>
    </source>
</evidence>
<proteinExistence type="predicted"/>
<dbReference type="Gene3D" id="3.40.50.150">
    <property type="entry name" value="Vaccinia Virus protein VP39"/>
    <property type="match status" value="1"/>
</dbReference>
<gene>
    <name evidence="4" type="ORF">CAUJ_LOCUS14234</name>
</gene>
<evidence type="ECO:0000259" key="3">
    <source>
        <dbReference type="Pfam" id="PF25904"/>
    </source>
</evidence>
<sequence>MKTVLVFSQSHLDFRISELASICDVLSINVDISSINAKSHVFLVDFEAVEDVERLLSRSMLVKSAFEQIFHANSYEDLHNLVENEGKSVLEKYDHPELSYSLRVCSIGRKKKLSPEIRIKEFLDHFTLEKSPVDLKSPKNEFYLVEEYENPTDEAPKKIYFGKLYNLQDRRYIGNTTMDPELSFIQANIAQVMPGELVLDPFVGTGGLILPAAHFGAFVLGTEINYQTARALGKTFPTRSFDEDRRRKYTGQFCAAKILRANSSP</sequence>
<keyword evidence="2" id="KW-0808">Transferase</keyword>
<protein>
    <recommendedName>
        <fullName evidence="3">tRNA (guanine(10)-N(2))-methyltransferase TRMT11 N-terminal domain-containing protein</fullName>
    </recommendedName>
</protein>
<feature type="domain" description="tRNA (guanine(10)-N(2))-methyltransferase TRMT11 N-terminal" evidence="3">
    <location>
        <begin position="2"/>
        <end position="167"/>
    </location>
</feature>
<dbReference type="SUPFAM" id="SSF53335">
    <property type="entry name" value="S-adenosyl-L-methionine-dependent methyltransferases"/>
    <property type="match status" value="1"/>
</dbReference>
<dbReference type="EMBL" id="CAJGYM010000122">
    <property type="protein sequence ID" value="CAD6198328.1"/>
    <property type="molecule type" value="Genomic_DNA"/>
</dbReference>
<dbReference type="GO" id="GO:0032259">
    <property type="term" value="P:methylation"/>
    <property type="evidence" value="ECO:0007669"/>
    <property type="project" value="UniProtKB-KW"/>
</dbReference>
<dbReference type="PANTHER" id="PTHR13370:SF3">
    <property type="entry name" value="TRNA (GUANINE(10)-N2)-METHYLTRANSFERASE HOMOLOG"/>
    <property type="match status" value="1"/>
</dbReference>
<evidence type="ECO:0000256" key="1">
    <source>
        <dbReference type="ARBA" id="ARBA00022603"/>
    </source>
</evidence>
<name>A0A8S1HSR6_9PELO</name>
<dbReference type="GO" id="GO:0008168">
    <property type="term" value="F:methyltransferase activity"/>
    <property type="evidence" value="ECO:0007669"/>
    <property type="project" value="UniProtKB-KW"/>
</dbReference>
<dbReference type="OrthoDB" id="296065at2759"/>
<dbReference type="GO" id="GO:0005737">
    <property type="term" value="C:cytoplasm"/>
    <property type="evidence" value="ECO:0007669"/>
    <property type="project" value="TreeGrafter"/>
</dbReference>
<organism evidence="4 5">
    <name type="scientific">Caenorhabditis auriculariae</name>
    <dbReference type="NCBI Taxonomy" id="2777116"/>
    <lineage>
        <taxon>Eukaryota</taxon>
        <taxon>Metazoa</taxon>
        <taxon>Ecdysozoa</taxon>
        <taxon>Nematoda</taxon>
        <taxon>Chromadorea</taxon>
        <taxon>Rhabditida</taxon>
        <taxon>Rhabditina</taxon>
        <taxon>Rhabditomorpha</taxon>
        <taxon>Rhabditoidea</taxon>
        <taxon>Rhabditidae</taxon>
        <taxon>Peloderinae</taxon>
        <taxon>Caenorhabditis</taxon>
    </lineage>
</organism>
<accession>A0A8S1HSR6</accession>
<dbReference type="AlphaFoldDB" id="A0A8S1HSR6"/>